<evidence type="ECO:0000313" key="3">
    <source>
        <dbReference type="Proteomes" id="UP001642540"/>
    </source>
</evidence>
<dbReference type="EMBL" id="CAXLJM020000160">
    <property type="protein sequence ID" value="CAL8143871.1"/>
    <property type="molecule type" value="Genomic_DNA"/>
</dbReference>
<accession>A0ABP1S627</accession>
<evidence type="ECO:0000313" key="2">
    <source>
        <dbReference type="EMBL" id="CAL8143871.1"/>
    </source>
</evidence>
<organism evidence="2 3">
    <name type="scientific">Orchesella dallaii</name>
    <dbReference type="NCBI Taxonomy" id="48710"/>
    <lineage>
        <taxon>Eukaryota</taxon>
        <taxon>Metazoa</taxon>
        <taxon>Ecdysozoa</taxon>
        <taxon>Arthropoda</taxon>
        <taxon>Hexapoda</taxon>
        <taxon>Collembola</taxon>
        <taxon>Entomobryomorpha</taxon>
        <taxon>Entomobryoidea</taxon>
        <taxon>Orchesellidae</taxon>
        <taxon>Orchesellinae</taxon>
        <taxon>Orchesella</taxon>
    </lineage>
</organism>
<keyword evidence="3" id="KW-1185">Reference proteome</keyword>
<feature type="region of interest" description="Disordered" evidence="1">
    <location>
        <begin position="95"/>
        <end position="114"/>
    </location>
</feature>
<evidence type="ECO:0000256" key="1">
    <source>
        <dbReference type="SAM" id="MobiDB-lite"/>
    </source>
</evidence>
<reference evidence="2 3" key="1">
    <citation type="submission" date="2024-08" db="EMBL/GenBank/DDBJ databases">
        <authorList>
            <person name="Cucini C."/>
            <person name="Frati F."/>
        </authorList>
    </citation>
    <scope>NUCLEOTIDE SEQUENCE [LARGE SCALE GENOMIC DNA]</scope>
</reference>
<gene>
    <name evidence="2" type="ORF">ODALV1_LOCUS29975</name>
</gene>
<protein>
    <submittedName>
        <fullName evidence="2">Uncharacterized protein</fullName>
    </submittedName>
</protein>
<sequence length="166" mass="17885">MIPDENQNGDAGSVGNEWRNIIPIYQNFSAPSSTYINLFRQPGQYNVGIWYGENGNRVNSSLVPNRQSQSIMTFGAHVQTGDSGGEASMPPQRITTRNQPAQPAVPSAHMAGNRDPSMIIPTPDYSSPEQGQRQVPVFPLHVAANGFGGRLGIGNLQTPPTSPKTI</sequence>
<comment type="caution">
    <text evidence="2">The sequence shown here is derived from an EMBL/GenBank/DDBJ whole genome shotgun (WGS) entry which is preliminary data.</text>
</comment>
<name>A0ABP1S627_9HEXA</name>
<dbReference type="Proteomes" id="UP001642540">
    <property type="component" value="Unassembled WGS sequence"/>
</dbReference>
<proteinExistence type="predicted"/>